<name>A0A448WEX7_9PLAT</name>
<feature type="region of interest" description="Disordered" evidence="1">
    <location>
        <begin position="1"/>
        <end position="56"/>
    </location>
</feature>
<dbReference type="EMBL" id="CAAALY010008105">
    <property type="protein sequence ID" value="VEL10125.1"/>
    <property type="molecule type" value="Genomic_DNA"/>
</dbReference>
<evidence type="ECO:0000313" key="2">
    <source>
        <dbReference type="EMBL" id="VEL10125.1"/>
    </source>
</evidence>
<reference evidence="2" key="1">
    <citation type="submission" date="2018-11" db="EMBL/GenBank/DDBJ databases">
        <authorList>
            <consortium name="Pathogen Informatics"/>
        </authorList>
    </citation>
    <scope>NUCLEOTIDE SEQUENCE</scope>
</reference>
<organism evidence="2 3">
    <name type="scientific">Protopolystoma xenopodis</name>
    <dbReference type="NCBI Taxonomy" id="117903"/>
    <lineage>
        <taxon>Eukaryota</taxon>
        <taxon>Metazoa</taxon>
        <taxon>Spiralia</taxon>
        <taxon>Lophotrochozoa</taxon>
        <taxon>Platyhelminthes</taxon>
        <taxon>Monogenea</taxon>
        <taxon>Polyopisthocotylea</taxon>
        <taxon>Polystomatidea</taxon>
        <taxon>Polystomatidae</taxon>
        <taxon>Protopolystoma</taxon>
    </lineage>
</organism>
<gene>
    <name evidence="2" type="ORF">PXEA_LOCUS3565</name>
</gene>
<evidence type="ECO:0000313" key="3">
    <source>
        <dbReference type="Proteomes" id="UP000784294"/>
    </source>
</evidence>
<sequence length="195" mass="21752">MVNTENDIPPPVPRQPKKGSRVAPSTADDSGCLETSTMSHRSDHQVTNPPFPTPTSIDASFLGVYHSLKTLDERCPEKIRDGEYKGSCGDNDDEGDETYGNDNLYENSSVDYVEVKKIISHPNVFCPKMSQFNQPQAKPEHLLQPLLLHPQHSVSSPPDIRGNEEDRRPKVYQRKPGCQTDPSVDRVGRLGRQMG</sequence>
<feature type="compositionally biased region" description="Low complexity" evidence="1">
    <location>
        <begin position="142"/>
        <end position="152"/>
    </location>
</feature>
<keyword evidence="3" id="KW-1185">Reference proteome</keyword>
<comment type="caution">
    <text evidence="2">The sequence shown here is derived from an EMBL/GenBank/DDBJ whole genome shotgun (WGS) entry which is preliminary data.</text>
</comment>
<feature type="region of interest" description="Disordered" evidence="1">
    <location>
        <begin position="77"/>
        <end position="103"/>
    </location>
</feature>
<feature type="region of interest" description="Disordered" evidence="1">
    <location>
        <begin position="130"/>
        <end position="195"/>
    </location>
</feature>
<protein>
    <submittedName>
        <fullName evidence="2">Uncharacterized protein</fullName>
    </submittedName>
</protein>
<proteinExistence type="predicted"/>
<dbReference type="AlphaFoldDB" id="A0A448WEX7"/>
<feature type="compositionally biased region" description="Acidic residues" evidence="1">
    <location>
        <begin position="90"/>
        <end position="99"/>
    </location>
</feature>
<evidence type="ECO:0000256" key="1">
    <source>
        <dbReference type="SAM" id="MobiDB-lite"/>
    </source>
</evidence>
<dbReference type="Proteomes" id="UP000784294">
    <property type="component" value="Unassembled WGS sequence"/>
</dbReference>
<accession>A0A448WEX7</accession>